<protein>
    <recommendedName>
        <fullName evidence="4 5">Cyclin-dependent kinases regulatory subunit</fullName>
    </recommendedName>
</protein>
<keyword evidence="2 5" id="KW-0132">Cell division</keyword>
<dbReference type="InterPro" id="IPR036858">
    <property type="entry name" value="Cyclin-dep_kinase_reg-sub_sf"/>
</dbReference>
<accession>A0A0P4VM98</accession>
<organism evidence="6">
    <name type="scientific">Rhodnius neglectus</name>
    <dbReference type="NCBI Taxonomy" id="72488"/>
    <lineage>
        <taxon>Eukaryota</taxon>
        <taxon>Metazoa</taxon>
        <taxon>Ecdysozoa</taxon>
        <taxon>Arthropoda</taxon>
        <taxon>Hexapoda</taxon>
        <taxon>Insecta</taxon>
        <taxon>Pterygota</taxon>
        <taxon>Neoptera</taxon>
        <taxon>Paraneoptera</taxon>
        <taxon>Hemiptera</taxon>
        <taxon>Heteroptera</taxon>
        <taxon>Panheteroptera</taxon>
        <taxon>Cimicomorpha</taxon>
        <taxon>Reduviidae</taxon>
        <taxon>Triatominae</taxon>
        <taxon>Rhodnius</taxon>
    </lineage>
</organism>
<evidence type="ECO:0000313" key="6">
    <source>
        <dbReference type="EMBL" id="JAI53391.1"/>
    </source>
</evidence>
<dbReference type="EMBL" id="GDKW01003204">
    <property type="protein sequence ID" value="JAI53391.1"/>
    <property type="molecule type" value="mRNA"/>
</dbReference>
<evidence type="ECO:0000256" key="2">
    <source>
        <dbReference type="ARBA" id="ARBA00022618"/>
    </source>
</evidence>
<name>A0A0P4VM98_9HEMI</name>
<dbReference type="SMART" id="SM01084">
    <property type="entry name" value="CKS"/>
    <property type="match status" value="1"/>
</dbReference>
<dbReference type="Gene3D" id="3.30.170.10">
    <property type="entry name" value="Cyclin-dependent kinase, regulatory subunit"/>
    <property type="match status" value="1"/>
</dbReference>
<comment type="similarity">
    <text evidence="1 5">Belongs to the CKS family.</text>
</comment>
<keyword evidence="3 5" id="KW-0131">Cell cycle</keyword>
<comment type="function">
    <text evidence="5">Binds to the catalytic subunit of the cyclin dependent kinases and is essential for their biological function.</text>
</comment>
<evidence type="ECO:0000256" key="5">
    <source>
        <dbReference type="RuleBase" id="RU311113"/>
    </source>
</evidence>
<dbReference type="GO" id="GO:0016301">
    <property type="term" value="F:kinase activity"/>
    <property type="evidence" value="ECO:0007669"/>
    <property type="project" value="UniProtKB-KW"/>
</dbReference>
<sequence>MPADQITYSDRYSDAVYEYRHVILPPEMVKYVPRNHRMTETEWRNIGIQQSTGWVHFMTHNPEPHVICFRMKKNEGRQENGNYI</sequence>
<dbReference type="GO" id="GO:0016538">
    <property type="term" value="F:cyclin-dependent protein serine/threonine kinase regulator activity"/>
    <property type="evidence" value="ECO:0007669"/>
    <property type="project" value="InterPro"/>
</dbReference>
<dbReference type="PANTHER" id="PTHR23415">
    <property type="entry name" value="CYCLIN-DEPENDENT KINASES REGULATORY SUBUNIT/60S RIBOSOME SUBUNIT BIOGENESIS PROTEIN NIP7"/>
    <property type="match status" value="1"/>
</dbReference>
<proteinExistence type="evidence at transcript level"/>
<evidence type="ECO:0000256" key="3">
    <source>
        <dbReference type="ARBA" id="ARBA00023306"/>
    </source>
</evidence>
<dbReference type="SUPFAM" id="SSF55637">
    <property type="entry name" value="Cell cycle regulatory proteins"/>
    <property type="match status" value="1"/>
</dbReference>
<evidence type="ECO:0000256" key="1">
    <source>
        <dbReference type="ARBA" id="ARBA00007782"/>
    </source>
</evidence>
<dbReference type="FunFam" id="3.30.170.10:FF:000001">
    <property type="entry name" value="Cyclin-dependent kinases regulatory subunit"/>
    <property type="match status" value="1"/>
</dbReference>
<evidence type="ECO:0000256" key="4">
    <source>
        <dbReference type="ARBA" id="ARBA00068939"/>
    </source>
</evidence>
<reference evidence="6" key="1">
    <citation type="journal article" date="2016" name="PLoS Negl. Trop. Dis.">
        <title>A Deep Insight into the Sialome of Rhodnius neglectus, a Vector of Chagas Disease.</title>
        <authorList>
            <person name="Santiago P.B."/>
            <person name="Assumpcao T.C."/>
            <person name="Araujo C.N."/>
            <person name="Bastos I.M."/>
            <person name="Neves D."/>
            <person name="Silva I.G."/>
            <person name="Charneau S."/>
            <person name="Queiroz R.M."/>
            <person name="Raiol T."/>
            <person name="Oliveira J.V."/>
            <person name="Sousa M.V."/>
            <person name="Calvo E."/>
            <person name="Ribeiro J.M."/>
            <person name="Santana J.M."/>
        </authorList>
    </citation>
    <scope>NUCLEOTIDE SEQUENCE</scope>
    <source>
        <tissue evidence="6">Salivary glands</tissue>
    </source>
</reference>
<keyword evidence="6" id="KW-0808">Transferase</keyword>
<keyword evidence="6" id="KW-0418">Kinase</keyword>
<dbReference type="AlphaFoldDB" id="A0A0P4VM98"/>
<dbReference type="PRINTS" id="PR00296">
    <property type="entry name" value="CYCLINKINASE"/>
</dbReference>
<dbReference type="Pfam" id="PF01111">
    <property type="entry name" value="CKS"/>
    <property type="match status" value="1"/>
</dbReference>
<dbReference type="GO" id="GO:0051301">
    <property type="term" value="P:cell division"/>
    <property type="evidence" value="ECO:0007669"/>
    <property type="project" value="UniProtKB-UniRule"/>
</dbReference>
<dbReference type="InterPro" id="IPR000789">
    <property type="entry name" value="Cyclin-dep_kinase_reg-sub"/>
</dbReference>